<dbReference type="EMBL" id="MHSA01000011">
    <property type="protein sequence ID" value="OHA34567.1"/>
    <property type="molecule type" value="Genomic_DNA"/>
</dbReference>
<keyword evidence="1" id="KW-1133">Transmembrane helix</keyword>
<proteinExistence type="predicted"/>
<evidence type="ECO:0000313" key="2">
    <source>
        <dbReference type="EMBL" id="OHA34567.1"/>
    </source>
</evidence>
<accession>A0A1G2NEQ7</accession>
<protein>
    <submittedName>
        <fullName evidence="2">Uncharacterized protein</fullName>
    </submittedName>
</protein>
<reference evidence="2 3" key="1">
    <citation type="journal article" date="2016" name="Nat. Commun.">
        <title>Thousands of microbial genomes shed light on interconnected biogeochemical processes in an aquifer system.</title>
        <authorList>
            <person name="Anantharaman K."/>
            <person name="Brown C.T."/>
            <person name="Hug L.A."/>
            <person name="Sharon I."/>
            <person name="Castelle C.J."/>
            <person name="Probst A.J."/>
            <person name="Thomas B.C."/>
            <person name="Singh A."/>
            <person name="Wilkins M.J."/>
            <person name="Karaoz U."/>
            <person name="Brodie E.L."/>
            <person name="Williams K.H."/>
            <person name="Hubbard S.S."/>
            <person name="Banfield J.F."/>
        </authorList>
    </citation>
    <scope>NUCLEOTIDE SEQUENCE [LARGE SCALE GENOMIC DNA]</scope>
</reference>
<organism evidence="2 3">
    <name type="scientific">Candidatus Taylorbacteria bacterium RIFCSPLOWO2_01_FULL_48_100</name>
    <dbReference type="NCBI Taxonomy" id="1802322"/>
    <lineage>
        <taxon>Bacteria</taxon>
        <taxon>Candidatus Tayloriibacteriota</taxon>
    </lineage>
</organism>
<evidence type="ECO:0000256" key="1">
    <source>
        <dbReference type="SAM" id="Phobius"/>
    </source>
</evidence>
<comment type="caution">
    <text evidence="2">The sequence shown here is derived from an EMBL/GenBank/DDBJ whole genome shotgun (WGS) entry which is preliminary data.</text>
</comment>
<feature type="transmembrane region" description="Helical" evidence="1">
    <location>
        <begin position="33"/>
        <end position="62"/>
    </location>
</feature>
<dbReference type="Proteomes" id="UP000177797">
    <property type="component" value="Unassembled WGS sequence"/>
</dbReference>
<evidence type="ECO:0000313" key="3">
    <source>
        <dbReference type="Proteomes" id="UP000177797"/>
    </source>
</evidence>
<sequence length="65" mass="7414">MTFWAKISWASVFIFGTTWFVEGVCDNPPPSLWLQGILAFPCWDIIWFWGYMAGIAFLYGAVTGE</sequence>
<name>A0A1G2NEQ7_9BACT</name>
<dbReference type="AlphaFoldDB" id="A0A1G2NEQ7"/>
<keyword evidence="1" id="KW-0472">Membrane</keyword>
<keyword evidence="1" id="KW-0812">Transmembrane</keyword>
<gene>
    <name evidence="2" type="ORF">A2938_03400</name>
</gene>